<dbReference type="GO" id="GO:0003700">
    <property type="term" value="F:DNA-binding transcription factor activity"/>
    <property type="evidence" value="ECO:0007669"/>
    <property type="project" value="InterPro"/>
</dbReference>
<dbReference type="EMBL" id="VDLX02000027">
    <property type="protein sequence ID" value="KAB8187508.1"/>
    <property type="molecule type" value="Genomic_DNA"/>
</dbReference>
<dbReference type="SUPFAM" id="SSF46785">
    <property type="entry name" value="Winged helix' DNA-binding domain"/>
    <property type="match status" value="1"/>
</dbReference>
<keyword evidence="1" id="KW-0805">Transcription regulation</keyword>
<name>A0A5C4V7X4_9ACTN</name>
<dbReference type="InterPro" id="IPR036388">
    <property type="entry name" value="WH-like_DNA-bd_sf"/>
</dbReference>
<dbReference type="AlphaFoldDB" id="A0A5C4V7X4"/>
<dbReference type="Pfam" id="PF01022">
    <property type="entry name" value="HTH_5"/>
    <property type="match status" value="1"/>
</dbReference>
<dbReference type="PROSITE" id="PS50987">
    <property type="entry name" value="HTH_ARSR_2"/>
    <property type="match status" value="1"/>
</dbReference>
<dbReference type="SMART" id="SM00418">
    <property type="entry name" value="HTH_ARSR"/>
    <property type="match status" value="1"/>
</dbReference>
<proteinExistence type="predicted"/>
<dbReference type="GO" id="GO:0003677">
    <property type="term" value="F:DNA binding"/>
    <property type="evidence" value="ECO:0007669"/>
    <property type="project" value="UniProtKB-KW"/>
</dbReference>
<evidence type="ECO:0000256" key="1">
    <source>
        <dbReference type="ARBA" id="ARBA00023015"/>
    </source>
</evidence>
<keyword evidence="3" id="KW-0804">Transcription</keyword>
<accession>A0A5C4V7X4</accession>
<reference evidence="4 5" key="1">
    <citation type="submission" date="2019-10" db="EMBL/GenBank/DDBJ databases">
        <title>Nonomuraea sp. nov., isolated from Phyllanthus amarus.</title>
        <authorList>
            <person name="Klykleung N."/>
            <person name="Tanasupawat S."/>
        </authorList>
    </citation>
    <scope>NUCLEOTIDE SEQUENCE [LARGE SCALE GENOMIC DNA]</scope>
    <source>
        <strain evidence="4 5">PA1-10</strain>
    </source>
</reference>
<evidence type="ECO:0000313" key="5">
    <source>
        <dbReference type="Proteomes" id="UP000312512"/>
    </source>
</evidence>
<dbReference type="InterPro" id="IPR001845">
    <property type="entry name" value="HTH_ArsR_DNA-bd_dom"/>
</dbReference>
<dbReference type="InterPro" id="IPR011991">
    <property type="entry name" value="ArsR-like_HTH"/>
</dbReference>
<sequence length="138" mass="15255">MLRRVPQPIGRGVLVRRRSTAGPTRQAAATSRIAGDTGRVTKTDGSATPALETARRRLAALQDPTRLRPAYAILRDPVATSELATQPRMTAPQVSRHLRRLREAQLVHTHRRGSVVYHPLDADAVERLGPDLLSVLYR</sequence>
<dbReference type="Proteomes" id="UP000312512">
    <property type="component" value="Unassembled WGS sequence"/>
</dbReference>
<dbReference type="InterPro" id="IPR036390">
    <property type="entry name" value="WH_DNA-bd_sf"/>
</dbReference>
<dbReference type="OrthoDB" id="3396564at2"/>
<evidence type="ECO:0000256" key="2">
    <source>
        <dbReference type="ARBA" id="ARBA00023125"/>
    </source>
</evidence>
<dbReference type="PRINTS" id="PR00778">
    <property type="entry name" value="HTHARSR"/>
</dbReference>
<keyword evidence="5" id="KW-1185">Reference proteome</keyword>
<dbReference type="InterPro" id="IPR051081">
    <property type="entry name" value="HTH_MetalResp_TranReg"/>
</dbReference>
<dbReference type="Gene3D" id="1.10.10.10">
    <property type="entry name" value="Winged helix-like DNA-binding domain superfamily/Winged helix DNA-binding domain"/>
    <property type="match status" value="1"/>
</dbReference>
<dbReference type="PANTHER" id="PTHR33154:SF33">
    <property type="entry name" value="TRANSCRIPTIONAL REPRESSOR SDPR"/>
    <property type="match status" value="1"/>
</dbReference>
<gene>
    <name evidence="4" type="ORF">FH608_045350</name>
</gene>
<keyword evidence="2" id="KW-0238">DNA-binding</keyword>
<protein>
    <submittedName>
        <fullName evidence="4">Metalloregulator ArsR/SmtB family transcription factor</fullName>
    </submittedName>
</protein>
<comment type="caution">
    <text evidence="4">The sequence shown here is derived from an EMBL/GenBank/DDBJ whole genome shotgun (WGS) entry which is preliminary data.</text>
</comment>
<dbReference type="PANTHER" id="PTHR33154">
    <property type="entry name" value="TRANSCRIPTIONAL REGULATOR, ARSR FAMILY"/>
    <property type="match status" value="1"/>
</dbReference>
<dbReference type="CDD" id="cd00090">
    <property type="entry name" value="HTH_ARSR"/>
    <property type="match status" value="1"/>
</dbReference>
<dbReference type="NCBIfam" id="NF033788">
    <property type="entry name" value="HTH_metalloreg"/>
    <property type="match status" value="1"/>
</dbReference>
<organism evidence="4 5">
    <name type="scientific">Nonomuraea phyllanthi</name>
    <dbReference type="NCBI Taxonomy" id="2219224"/>
    <lineage>
        <taxon>Bacteria</taxon>
        <taxon>Bacillati</taxon>
        <taxon>Actinomycetota</taxon>
        <taxon>Actinomycetes</taxon>
        <taxon>Streptosporangiales</taxon>
        <taxon>Streptosporangiaceae</taxon>
        <taxon>Nonomuraea</taxon>
    </lineage>
</organism>
<evidence type="ECO:0000256" key="3">
    <source>
        <dbReference type="ARBA" id="ARBA00023163"/>
    </source>
</evidence>
<evidence type="ECO:0000313" key="4">
    <source>
        <dbReference type="EMBL" id="KAB8187508.1"/>
    </source>
</evidence>